<dbReference type="PANTHER" id="PTHR33744:SF1">
    <property type="entry name" value="DNA-BINDING TRANSCRIPTIONAL ACTIVATOR ADER"/>
    <property type="match status" value="1"/>
</dbReference>
<dbReference type="InterPro" id="IPR051448">
    <property type="entry name" value="CdaR-like_regulators"/>
</dbReference>
<keyword evidence="3" id="KW-1185">Reference proteome</keyword>
<name>A0ABN3PHC5_9ACTN</name>
<dbReference type="EMBL" id="BAAATD010000002">
    <property type="protein sequence ID" value="GAA2583277.1"/>
    <property type="molecule type" value="Genomic_DNA"/>
</dbReference>
<evidence type="ECO:0000313" key="3">
    <source>
        <dbReference type="Proteomes" id="UP001501509"/>
    </source>
</evidence>
<dbReference type="InterPro" id="IPR042070">
    <property type="entry name" value="PucR_C-HTH_sf"/>
</dbReference>
<dbReference type="RefSeq" id="WP_344539015.1">
    <property type="nucleotide sequence ID" value="NZ_BAAATD010000002.1"/>
</dbReference>
<proteinExistence type="predicted"/>
<dbReference type="InterPro" id="IPR000847">
    <property type="entry name" value="LysR_HTH_N"/>
</dbReference>
<feature type="domain" description="HTH lysR-type" evidence="1">
    <location>
        <begin position="341"/>
        <end position="392"/>
    </location>
</feature>
<dbReference type="Proteomes" id="UP001501509">
    <property type="component" value="Unassembled WGS sequence"/>
</dbReference>
<accession>A0ABN3PHC5</accession>
<dbReference type="InterPro" id="IPR058663">
    <property type="entry name" value="PucR-like_N"/>
</dbReference>
<dbReference type="Pfam" id="PF25906">
    <property type="entry name" value="PucR-like_N"/>
    <property type="match status" value="1"/>
</dbReference>
<dbReference type="Pfam" id="PF13556">
    <property type="entry name" value="HTH_30"/>
    <property type="match status" value="1"/>
</dbReference>
<evidence type="ECO:0000259" key="1">
    <source>
        <dbReference type="PROSITE" id="PS50931"/>
    </source>
</evidence>
<dbReference type="PANTHER" id="PTHR33744">
    <property type="entry name" value="CARBOHYDRATE DIACID REGULATOR"/>
    <property type="match status" value="1"/>
</dbReference>
<reference evidence="2 3" key="1">
    <citation type="journal article" date="2019" name="Int. J. Syst. Evol. Microbiol.">
        <title>The Global Catalogue of Microorganisms (GCM) 10K type strain sequencing project: providing services to taxonomists for standard genome sequencing and annotation.</title>
        <authorList>
            <consortium name="The Broad Institute Genomics Platform"/>
            <consortium name="The Broad Institute Genome Sequencing Center for Infectious Disease"/>
            <person name="Wu L."/>
            <person name="Ma J."/>
        </authorList>
    </citation>
    <scope>NUCLEOTIDE SEQUENCE [LARGE SCALE GENOMIC DNA]</scope>
    <source>
        <strain evidence="2 3">JCM 6833</strain>
    </source>
</reference>
<organism evidence="2 3">
    <name type="scientific">Actinomadura fulvescens</name>
    <dbReference type="NCBI Taxonomy" id="46160"/>
    <lineage>
        <taxon>Bacteria</taxon>
        <taxon>Bacillati</taxon>
        <taxon>Actinomycetota</taxon>
        <taxon>Actinomycetes</taxon>
        <taxon>Streptosporangiales</taxon>
        <taxon>Thermomonosporaceae</taxon>
        <taxon>Actinomadura</taxon>
    </lineage>
</organism>
<comment type="caution">
    <text evidence="2">The sequence shown here is derived from an EMBL/GenBank/DDBJ whole genome shotgun (WGS) entry which is preliminary data.</text>
</comment>
<gene>
    <name evidence="2" type="ORF">GCM10010411_14920</name>
</gene>
<dbReference type="PROSITE" id="PS50931">
    <property type="entry name" value="HTH_LYSR"/>
    <property type="match status" value="1"/>
</dbReference>
<dbReference type="Gene3D" id="1.10.10.2840">
    <property type="entry name" value="PucR C-terminal helix-turn-helix domain"/>
    <property type="match status" value="1"/>
</dbReference>
<protein>
    <submittedName>
        <fullName evidence="2">PucR family transcriptional regulator</fullName>
    </submittedName>
</protein>
<dbReference type="InterPro" id="IPR025736">
    <property type="entry name" value="PucR_C-HTH_dom"/>
</dbReference>
<sequence length="414" mass="45954">MTQAQLDVSPFEAIPRDLARRMRLHAARTVEPALREPLTVLPAGARAAGDPRVAEHPRAGKLRERILLGLEHFCALVENPRSAWARIAPTYIELGREMAHDGQDLDEMHRLMCQTARSAWRSITTLADTLDIDRATLGLIADAQFSYMDAVAALITQGYESEVAGSSEALHRRRTRLLDLLLAEPPVPEEVIKEAARTAEWRVPRAVAAVALYPRGVADFHAPSLPPDVLIDPASSPLVLVLPDPEGPGRLRLLEPLLRDWTVVVGPTVQIGETAKSFRWAREAQALVRRGVIADDAVVRCMDHVPTLAIFRAEELIEHAAASRLAPLRAISPVQAERLSETLLSLLENRFNATEAGNQMHVHPQTVRYRLRRLEQLFGDELFDPRRSLELEMILHAKLGARVRDVRVPAAASE</sequence>
<evidence type="ECO:0000313" key="2">
    <source>
        <dbReference type="EMBL" id="GAA2583277.1"/>
    </source>
</evidence>